<dbReference type="Proteomes" id="UP000310066">
    <property type="component" value="Unassembled WGS sequence"/>
</dbReference>
<accession>A0A4U0UWF2</accession>
<comment type="catalytic activity">
    <reaction evidence="6">
        <text>2'-phospho-[ligated tRNA] + NAD(+) = mature tRNA + ADP-alpha-D-ribose 1'',2''-cyclic phosphate + nicotinamide</text>
        <dbReference type="Rhea" id="RHEA:23324"/>
        <dbReference type="Rhea" id="RHEA-COMP:11106"/>
        <dbReference type="Rhea" id="RHEA-COMP:11107"/>
        <dbReference type="ChEBI" id="CHEBI:17154"/>
        <dbReference type="ChEBI" id="CHEBI:57540"/>
        <dbReference type="ChEBI" id="CHEBI:76596"/>
        <dbReference type="ChEBI" id="CHEBI:82883"/>
        <dbReference type="ChEBI" id="CHEBI:85027"/>
        <dbReference type="EC" id="2.7.1.160"/>
    </reaction>
</comment>
<evidence type="ECO:0000313" key="9">
    <source>
        <dbReference type="Proteomes" id="UP000310066"/>
    </source>
</evidence>
<organism evidence="8 9">
    <name type="scientific">Friedmanniomyces endolithicus</name>
    <dbReference type="NCBI Taxonomy" id="329885"/>
    <lineage>
        <taxon>Eukaryota</taxon>
        <taxon>Fungi</taxon>
        <taxon>Dikarya</taxon>
        <taxon>Ascomycota</taxon>
        <taxon>Pezizomycotina</taxon>
        <taxon>Dothideomycetes</taxon>
        <taxon>Dothideomycetidae</taxon>
        <taxon>Mycosphaerellales</taxon>
        <taxon>Teratosphaeriaceae</taxon>
        <taxon>Friedmanniomyces</taxon>
    </lineage>
</organism>
<keyword evidence="5" id="KW-0520">NAD</keyword>
<dbReference type="OrthoDB" id="419694at2759"/>
<name>A0A4U0UWF2_9PEZI</name>
<comment type="caution">
    <text evidence="8">The sequence shown here is derived from an EMBL/GenBank/DDBJ whole genome shotgun (WGS) entry which is preliminary data.</text>
</comment>
<evidence type="ECO:0000256" key="2">
    <source>
        <dbReference type="ARBA" id="ARBA00009836"/>
    </source>
</evidence>
<dbReference type="Gene3D" id="3.20.170.30">
    <property type="match status" value="1"/>
</dbReference>
<reference evidence="8 9" key="1">
    <citation type="submission" date="2017-03" db="EMBL/GenBank/DDBJ databases">
        <title>Genomes of endolithic fungi from Antarctica.</title>
        <authorList>
            <person name="Coleine C."/>
            <person name="Masonjones S."/>
            <person name="Stajich J.E."/>
        </authorList>
    </citation>
    <scope>NUCLEOTIDE SEQUENCE [LARGE SCALE GENOMIC DNA]</scope>
    <source>
        <strain evidence="8 9">CCFEE 5311</strain>
    </source>
</reference>
<dbReference type="PANTHER" id="PTHR12684:SF2">
    <property type="entry name" value="TRNA 2'-PHOSPHOTRANSFERASE 1"/>
    <property type="match status" value="1"/>
</dbReference>
<protein>
    <recommendedName>
        <fullName evidence="3">2'-phosphotransferase</fullName>
        <ecNumber evidence="3">2.7.1.160</ecNumber>
    </recommendedName>
</protein>
<feature type="region of interest" description="Disordered" evidence="7">
    <location>
        <begin position="149"/>
        <end position="170"/>
    </location>
</feature>
<evidence type="ECO:0000256" key="4">
    <source>
        <dbReference type="ARBA" id="ARBA00022679"/>
    </source>
</evidence>
<evidence type="ECO:0000256" key="3">
    <source>
        <dbReference type="ARBA" id="ARBA00012007"/>
    </source>
</evidence>
<evidence type="ECO:0000313" key="8">
    <source>
        <dbReference type="EMBL" id="TKA40448.1"/>
    </source>
</evidence>
<dbReference type="Pfam" id="PF01885">
    <property type="entry name" value="PTS_2-RNA"/>
    <property type="match status" value="1"/>
</dbReference>
<dbReference type="GO" id="GO:0006388">
    <property type="term" value="P:tRNA splicing, via endonucleolytic cleavage and ligation"/>
    <property type="evidence" value="ECO:0007669"/>
    <property type="project" value="TreeGrafter"/>
</dbReference>
<dbReference type="AlphaFoldDB" id="A0A4U0UWF2"/>
<sequence>MGAGAARAISTAEPHFDVTPLEPLPISSQRLIEAVLVFQSRTSILYRLTVRALITMAPRGGRGGGGGGGNRAPLSRDVQVSKKISWLLRHGAEKEGLQLDSRGFLNVQDVLSNRNLRSLKVTFDELREIVEENDKQRFTMVPVAAPTASRVGDDVEGDSTGLQQQPIPSNKPGDYLIRANQGHSLKLSDDSGLLTPITAANLPDVAVHGTTHAAWPLIVASGGLKPMGRNHVHFASGLPSGFKSLVDSESDGAAATTTVTVDAPVISGMRNSSTILMFLDLDKALAAGVKLGLSDNGVILSEGNADGLVPLEVFKRVEDRTGEVEDRTGEGVLLLDGRVVKEPPAGWAKRGKGRGNG</sequence>
<dbReference type="GO" id="GO:0000215">
    <property type="term" value="F:tRNA 2'-phosphotransferase activity"/>
    <property type="evidence" value="ECO:0007669"/>
    <property type="project" value="UniProtKB-EC"/>
</dbReference>
<evidence type="ECO:0000256" key="6">
    <source>
        <dbReference type="ARBA" id="ARBA00047949"/>
    </source>
</evidence>
<evidence type="ECO:0000256" key="1">
    <source>
        <dbReference type="ARBA" id="ARBA00003343"/>
    </source>
</evidence>
<dbReference type="InterPro" id="IPR042081">
    <property type="entry name" value="RNA_2'-PTrans_C"/>
</dbReference>
<comment type="function">
    <text evidence="1">Catalyzes the last step of tRNA splicing, the transfer of the splice junction 2'-phosphate from ligated tRNA to NAD to produce ADP-ribose 1''-2'' cyclic phosphate.</text>
</comment>
<keyword evidence="4" id="KW-0808">Transferase</keyword>
<dbReference type="PANTHER" id="PTHR12684">
    <property type="entry name" value="PUTATIVE PHOSPHOTRANSFERASE"/>
    <property type="match status" value="1"/>
</dbReference>
<evidence type="ECO:0000256" key="7">
    <source>
        <dbReference type="SAM" id="MobiDB-lite"/>
    </source>
</evidence>
<dbReference type="EC" id="2.7.1.160" evidence="3"/>
<dbReference type="EMBL" id="NAJP01000033">
    <property type="protein sequence ID" value="TKA40448.1"/>
    <property type="molecule type" value="Genomic_DNA"/>
</dbReference>
<dbReference type="InterPro" id="IPR042080">
    <property type="entry name" value="RNA_2'-PTrans_N"/>
</dbReference>
<dbReference type="STRING" id="329885.A0A4U0UWF2"/>
<gene>
    <name evidence="8" type="ORF">B0A54_09397</name>
</gene>
<dbReference type="Gene3D" id="1.10.10.970">
    <property type="entry name" value="RNA 2'-phosphotransferase, Tpt1/KptA family, N-terminal domain"/>
    <property type="match status" value="1"/>
</dbReference>
<comment type="similarity">
    <text evidence="2">Belongs to the KptA/TPT1 family.</text>
</comment>
<dbReference type="SUPFAM" id="SSF56399">
    <property type="entry name" value="ADP-ribosylation"/>
    <property type="match status" value="1"/>
</dbReference>
<evidence type="ECO:0000256" key="5">
    <source>
        <dbReference type="ARBA" id="ARBA00023027"/>
    </source>
</evidence>
<dbReference type="InterPro" id="IPR002745">
    <property type="entry name" value="Ptrans_KptA/Tpt1"/>
</dbReference>
<proteinExistence type="inferred from homology"/>